<evidence type="ECO:0000259" key="5">
    <source>
        <dbReference type="SMART" id="SM01350"/>
    </source>
</evidence>
<dbReference type="SUPFAM" id="SSF48179">
    <property type="entry name" value="6-phosphogluconate dehydrogenase C-terminal domain-like"/>
    <property type="match status" value="1"/>
</dbReference>
<evidence type="ECO:0000313" key="6">
    <source>
        <dbReference type="EMBL" id="OGL87669.1"/>
    </source>
</evidence>
<dbReference type="PIRSF" id="PIRSF000103">
    <property type="entry name" value="HIBADH"/>
    <property type="match status" value="1"/>
</dbReference>
<reference evidence="6 7" key="1">
    <citation type="journal article" date="2016" name="Nat. Commun.">
        <title>Thousands of microbial genomes shed light on interconnected biogeochemical processes in an aquifer system.</title>
        <authorList>
            <person name="Anantharaman K."/>
            <person name="Brown C.T."/>
            <person name="Hug L.A."/>
            <person name="Sharon I."/>
            <person name="Castelle C.J."/>
            <person name="Probst A.J."/>
            <person name="Thomas B.C."/>
            <person name="Singh A."/>
            <person name="Wilkins M.J."/>
            <person name="Karaoz U."/>
            <person name="Brodie E.L."/>
            <person name="Williams K.H."/>
            <person name="Hubbard S.S."/>
            <person name="Banfield J.F."/>
        </authorList>
    </citation>
    <scope>NUCLEOTIDE SEQUENCE [LARGE SCALE GENOMIC DNA]</scope>
</reference>
<dbReference type="Pfam" id="PF00393">
    <property type="entry name" value="6PGD"/>
    <property type="match status" value="1"/>
</dbReference>
<dbReference type="GO" id="GO:0050661">
    <property type="term" value="F:NADP binding"/>
    <property type="evidence" value="ECO:0007669"/>
    <property type="project" value="InterPro"/>
</dbReference>
<dbReference type="InterPro" id="IPR013328">
    <property type="entry name" value="6PGD_dom2"/>
</dbReference>
<organism evidence="6 7">
    <name type="scientific">Candidatus Uhrbacteria bacterium RIFCSPLOWO2_02_FULL_49_11</name>
    <dbReference type="NCBI Taxonomy" id="1802409"/>
    <lineage>
        <taxon>Bacteria</taxon>
        <taxon>Candidatus Uhriibacteriota</taxon>
    </lineage>
</organism>
<dbReference type="AlphaFoldDB" id="A0A1F7VAU0"/>
<name>A0A1F7VAU0_9BACT</name>
<feature type="active site" evidence="4">
    <location>
        <position position="172"/>
    </location>
</feature>
<dbReference type="InterPro" id="IPR008927">
    <property type="entry name" value="6-PGluconate_DH-like_C_sf"/>
</dbReference>
<dbReference type="InterPro" id="IPR006115">
    <property type="entry name" value="6PGDH_NADP-bd"/>
</dbReference>
<dbReference type="InterPro" id="IPR036291">
    <property type="entry name" value="NAD(P)-bd_dom_sf"/>
</dbReference>
<proteinExistence type="inferred from homology"/>
<evidence type="ECO:0000256" key="3">
    <source>
        <dbReference type="ARBA" id="ARBA00023064"/>
    </source>
</evidence>
<dbReference type="Gene3D" id="1.10.1040.10">
    <property type="entry name" value="N-(1-d-carboxylethyl)-l-norvaline Dehydrogenase, domain 2"/>
    <property type="match status" value="1"/>
</dbReference>
<keyword evidence="3" id="KW-0311">Gluconate utilization</keyword>
<dbReference type="InterPro" id="IPR015815">
    <property type="entry name" value="HIBADH-related"/>
</dbReference>
<dbReference type="GO" id="GO:0019521">
    <property type="term" value="P:D-gluconate metabolic process"/>
    <property type="evidence" value="ECO:0007669"/>
    <property type="project" value="UniProtKB-KW"/>
</dbReference>
<dbReference type="PANTHER" id="PTHR11811">
    <property type="entry name" value="6-PHOSPHOGLUCONATE DEHYDROGENASE"/>
    <property type="match status" value="1"/>
</dbReference>
<dbReference type="NCBIfam" id="NF007161">
    <property type="entry name" value="PRK09599.1"/>
    <property type="match status" value="1"/>
</dbReference>
<dbReference type="EMBL" id="MGER01000065">
    <property type="protein sequence ID" value="OGL87669.1"/>
    <property type="molecule type" value="Genomic_DNA"/>
</dbReference>
<sequence>MVIGFIGLGKMGGAMTLRLLKNSVGVAAYNRSSHAYPPLRRAGAVIASSARDVASRLKGRKIIWLMVPQGRPVTQLISLLVGQLRKGDIVIDGGNSNYLDSQRRAKALRRKGIYFLDIGTSGGVGGARDGWCFMAGGEKKAFKILEPLLKIMSRPKGGYLYCGASGAGHLVKTVHNGIEVGMMEAIGEGLAVLHRSPLRLNLEEIAEVWTKKSIIDSRLIAWARDALKNPGFKHIAPHIEGGTTGNWTVEEAKRHGVYVPAIKAALQERARSRQGKGDFAHKVVAALRQEFGGHSVKILNQKS</sequence>
<evidence type="ECO:0000256" key="4">
    <source>
        <dbReference type="PIRSR" id="PIRSR000103-1"/>
    </source>
</evidence>
<evidence type="ECO:0000313" key="7">
    <source>
        <dbReference type="Proteomes" id="UP000178264"/>
    </source>
</evidence>
<dbReference type="SUPFAM" id="SSF51735">
    <property type="entry name" value="NAD(P)-binding Rossmann-fold domains"/>
    <property type="match status" value="1"/>
</dbReference>
<dbReference type="InterPro" id="IPR006183">
    <property type="entry name" value="Pgluconate_DH"/>
</dbReference>
<gene>
    <name evidence="6" type="ORF">A3I42_01475</name>
</gene>
<dbReference type="Pfam" id="PF03446">
    <property type="entry name" value="NAD_binding_2"/>
    <property type="match status" value="1"/>
</dbReference>
<dbReference type="SMART" id="SM01350">
    <property type="entry name" value="6PGD"/>
    <property type="match status" value="1"/>
</dbReference>
<feature type="domain" description="6-phosphogluconate dehydrogenase C-terminal" evidence="5">
    <location>
        <begin position="168"/>
        <end position="302"/>
    </location>
</feature>
<protein>
    <recommendedName>
        <fullName evidence="5">6-phosphogluconate dehydrogenase C-terminal domain-containing protein</fullName>
    </recommendedName>
</protein>
<keyword evidence="2" id="KW-0560">Oxidoreductase</keyword>
<comment type="caution">
    <text evidence="6">The sequence shown here is derived from an EMBL/GenBank/DDBJ whole genome shotgun (WGS) entry which is preliminary data.</text>
</comment>
<dbReference type="Proteomes" id="UP000178264">
    <property type="component" value="Unassembled WGS sequence"/>
</dbReference>
<dbReference type="GO" id="GO:0004616">
    <property type="term" value="F:phosphogluconate dehydrogenase (decarboxylating) activity"/>
    <property type="evidence" value="ECO:0007669"/>
    <property type="project" value="InterPro"/>
</dbReference>
<dbReference type="PRINTS" id="PR00076">
    <property type="entry name" value="6PGDHDRGNASE"/>
</dbReference>
<evidence type="ECO:0000256" key="1">
    <source>
        <dbReference type="ARBA" id="ARBA00008419"/>
    </source>
</evidence>
<dbReference type="Gene3D" id="3.40.50.720">
    <property type="entry name" value="NAD(P)-binding Rossmann-like Domain"/>
    <property type="match status" value="1"/>
</dbReference>
<dbReference type="GO" id="GO:0006098">
    <property type="term" value="P:pentose-phosphate shunt"/>
    <property type="evidence" value="ECO:0007669"/>
    <property type="project" value="InterPro"/>
</dbReference>
<accession>A0A1F7VAU0</accession>
<dbReference type="InterPro" id="IPR006114">
    <property type="entry name" value="6PGDH_C"/>
</dbReference>
<evidence type="ECO:0000256" key="2">
    <source>
        <dbReference type="ARBA" id="ARBA00023002"/>
    </source>
</evidence>
<comment type="similarity">
    <text evidence="1">Belongs to the 6-phosphogluconate dehydrogenase family.</text>
</comment>